<reference evidence="2 3" key="1">
    <citation type="submission" date="2019-09" db="EMBL/GenBank/DDBJ databases">
        <authorList>
            <person name="Brejova B."/>
        </authorList>
    </citation>
    <scope>NUCLEOTIDE SEQUENCE [LARGE SCALE GENOMIC DNA]</scope>
</reference>
<proteinExistence type="predicted"/>
<dbReference type="InterPro" id="IPR053013">
    <property type="entry name" value="LAT"/>
</dbReference>
<dbReference type="Proteomes" id="UP000398389">
    <property type="component" value="Unassembled WGS sequence"/>
</dbReference>
<dbReference type="CDD" id="cd04301">
    <property type="entry name" value="NAT_SF"/>
    <property type="match status" value="1"/>
</dbReference>
<sequence>MTVSYILKQVDSPEDLTAAGRIQHGQWYNQISFDKFNDKVKFISSTYSKPLDSTQWVLLDSETPTKDNGQLNILSSLVLFPRPVTVVEKGKAPQEVISPSIMAVVTPPEYRGKGYASHLLREITKIIDQQAKDNKVNFSTLWSEVGEYYSAFGYKSLTPEELYIDLSEAAPVESTFYTDLDEFSWLGTADFENLAQVDKTKLIKEMITATEGDGITRVAINPDADFFRFFWGSSTFDAHTTYPEIIPALPVIGEIDDEYFPLKTGARYGPVYIIWEINFGSDTVRVVRIHIDDTSTLTSQELANHLAVLLGAAVSQAFKWKLSSVTFWKGDTPVGSGTDFTLEDVKVAFNAANAEKERAAEAAVVVRKLTVPMIRISNEYNKTPVEWHSPGYYPWR</sequence>
<dbReference type="Pfam" id="PF13527">
    <property type="entry name" value="Acetyltransf_9"/>
    <property type="match status" value="1"/>
</dbReference>
<evidence type="ECO:0000313" key="2">
    <source>
        <dbReference type="EMBL" id="VVT54245.1"/>
    </source>
</evidence>
<evidence type="ECO:0000313" key="3">
    <source>
        <dbReference type="Proteomes" id="UP000398389"/>
    </source>
</evidence>
<dbReference type="Gene3D" id="3.40.630.30">
    <property type="match status" value="1"/>
</dbReference>
<evidence type="ECO:0000259" key="1">
    <source>
        <dbReference type="Pfam" id="PF22998"/>
    </source>
</evidence>
<dbReference type="Pfam" id="PF22998">
    <property type="entry name" value="GNAT_LYC1-like"/>
    <property type="match status" value="1"/>
</dbReference>
<dbReference type="GeneID" id="43582794"/>
<organism evidence="2 3">
    <name type="scientific">Magnusiomyces paraingens</name>
    <dbReference type="NCBI Taxonomy" id="2606893"/>
    <lineage>
        <taxon>Eukaryota</taxon>
        <taxon>Fungi</taxon>
        <taxon>Dikarya</taxon>
        <taxon>Ascomycota</taxon>
        <taxon>Saccharomycotina</taxon>
        <taxon>Dipodascomycetes</taxon>
        <taxon>Dipodascales</taxon>
        <taxon>Dipodascaceae</taxon>
        <taxon>Magnusiomyces</taxon>
    </lineage>
</organism>
<dbReference type="PANTHER" id="PTHR34815">
    <property type="entry name" value="LYSINE ACETYLTRANSFERASE"/>
    <property type="match status" value="1"/>
</dbReference>
<feature type="domain" description="LYC1 C-terminal" evidence="1">
    <location>
        <begin position="171"/>
        <end position="395"/>
    </location>
</feature>
<dbReference type="PANTHER" id="PTHR34815:SF2">
    <property type="entry name" value="N-ACETYLTRANSFERASE DOMAIN-CONTAINING PROTEIN"/>
    <property type="match status" value="1"/>
</dbReference>
<keyword evidence="3" id="KW-1185">Reference proteome</keyword>
<dbReference type="OrthoDB" id="2020070at2759"/>
<dbReference type="EMBL" id="CABVLU010000003">
    <property type="protein sequence ID" value="VVT54245.1"/>
    <property type="molecule type" value="Genomic_DNA"/>
</dbReference>
<dbReference type="RefSeq" id="XP_031854585.1">
    <property type="nucleotide sequence ID" value="XM_031998694.1"/>
</dbReference>
<name>A0A5E8BZK0_9ASCO</name>
<accession>A0A5E8BZK0</accession>
<gene>
    <name evidence="2" type="ORF">SAPINGB_P003979</name>
</gene>
<dbReference type="InterPro" id="IPR016181">
    <property type="entry name" value="Acyl_CoA_acyltransferase"/>
</dbReference>
<dbReference type="SUPFAM" id="SSF55729">
    <property type="entry name" value="Acyl-CoA N-acyltransferases (Nat)"/>
    <property type="match status" value="1"/>
</dbReference>
<dbReference type="AlphaFoldDB" id="A0A5E8BZK0"/>
<protein>
    <recommendedName>
        <fullName evidence="1">LYC1 C-terminal domain-containing protein</fullName>
    </recommendedName>
</protein>
<dbReference type="InterPro" id="IPR055100">
    <property type="entry name" value="GNAT_LYC1-like"/>
</dbReference>